<dbReference type="InterPro" id="IPR050245">
    <property type="entry name" value="PrsA_foldase"/>
</dbReference>
<protein>
    <recommendedName>
        <fullName evidence="2">peptidylprolyl isomerase</fullName>
        <ecNumber evidence="2">5.2.1.8</ecNumber>
    </recommendedName>
</protein>
<accession>A0A5Q2TN39</accession>
<dbReference type="SUPFAM" id="SSF109998">
    <property type="entry name" value="Triger factor/SurA peptide-binding domain-like"/>
    <property type="match status" value="1"/>
</dbReference>
<evidence type="ECO:0000256" key="4">
    <source>
        <dbReference type="ARBA" id="ARBA00023110"/>
    </source>
</evidence>
<dbReference type="Gene3D" id="3.10.50.40">
    <property type="match status" value="1"/>
</dbReference>
<dbReference type="PANTHER" id="PTHR47245:SF1">
    <property type="entry name" value="FOLDASE PROTEIN PRSA"/>
    <property type="match status" value="1"/>
</dbReference>
<evidence type="ECO:0000256" key="5">
    <source>
        <dbReference type="ARBA" id="ARBA00023235"/>
    </source>
</evidence>
<dbReference type="EC" id="5.2.1.8" evidence="2"/>
<proteinExistence type="predicted"/>
<keyword evidence="4" id="KW-0697">Rotamase</keyword>
<name>A0A5Q2TN39_9BACI</name>
<evidence type="ECO:0000313" key="7">
    <source>
        <dbReference type="Proteomes" id="UP000339690"/>
    </source>
</evidence>
<comment type="catalytic activity">
    <reaction evidence="1">
        <text>[protein]-peptidylproline (omega=180) = [protein]-peptidylproline (omega=0)</text>
        <dbReference type="Rhea" id="RHEA:16237"/>
        <dbReference type="Rhea" id="RHEA-COMP:10747"/>
        <dbReference type="Rhea" id="RHEA-COMP:10748"/>
        <dbReference type="ChEBI" id="CHEBI:83833"/>
        <dbReference type="ChEBI" id="CHEBI:83834"/>
        <dbReference type="EC" id="5.2.1.8"/>
    </reaction>
</comment>
<reference evidence="6 7" key="1">
    <citation type="submission" date="2019-11" db="EMBL/GenBank/DDBJ databases">
        <title>Gracilibacillus salitolerans sp. nov., a moderate halophile isolated from a saline soil in northwest China.</title>
        <authorList>
            <person name="Gan L."/>
        </authorList>
    </citation>
    <scope>NUCLEOTIDE SEQUENCE [LARGE SCALE GENOMIC DNA]</scope>
    <source>
        <strain evidence="6 7">SCU50</strain>
    </source>
</reference>
<dbReference type="GO" id="GO:0003755">
    <property type="term" value="F:peptidyl-prolyl cis-trans isomerase activity"/>
    <property type="evidence" value="ECO:0007669"/>
    <property type="project" value="UniProtKB-KW"/>
</dbReference>
<dbReference type="InterPro" id="IPR027304">
    <property type="entry name" value="Trigger_fact/SurA_dom_sf"/>
</dbReference>
<dbReference type="InterPro" id="IPR046357">
    <property type="entry name" value="PPIase_dom_sf"/>
</dbReference>
<dbReference type="EMBL" id="CP045915">
    <property type="protein sequence ID" value="QGH36125.1"/>
    <property type="molecule type" value="Genomic_DNA"/>
</dbReference>
<organism evidence="6 7">
    <name type="scientific">Gracilibacillus salitolerans</name>
    <dbReference type="NCBI Taxonomy" id="2663022"/>
    <lineage>
        <taxon>Bacteria</taxon>
        <taxon>Bacillati</taxon>
        <taxon>Bacillota</taxon>
        <taxon>Bacilli</taxon>
        <taxon>Bacillales</taxon>
        <taxon>Bacillaceae</taxon>
        <taxon>Gracilibacillus</taxon>
    </lineage>
</organism>
<evidence type="ECO:0000256" key="3">
    <source>
        <dbReference type="ARBA" id="ARBA00022729"/>
    </source>
</evidence>
<evidence type="ECO:0000313" key="6">
    <source>
        <dbReference type="EMBL" id="QGH36125.1"/>
    </source>
</evidence>
<keyword evidence="7" id="KW-1185">Reference proteome</keyword>
<evidence type="ECO:0000256" key="2">
    <source>
        <dbReference type="ARBA" id="ARBA00013194"/>
    </source>
</evidence>
<sequence>MKKKRRYLTRLIKKRRVILSLCLFITVIGITLSFYFTSSAAKDNVIATVNDISIVEREFRLQLNNLKPGVQNYFRNSYGAEITDNFWREEFNGENPMELLKEKALREAIKAKLELSLAREYKLINFVSYDELLEHLQEENERRQEAISDGEVIYGLASFSENQYYRHIIKNIRLNLKDKLSRHENDPLYPTQKELQISFNDHFDEWTNKRYAYTIHKISIPYQDSASMQNAEVKAEKALSDLESGKSFEEVSKLYNEDNKVLSQTISDENNRGERLSTVNLLMTVESLDVNEFSKTVIHENGSYNIIKLVDQMSGDEEAYQENIDLVRNMVVDEKYDDYIQELIDKAEISINQSNYDTVNLE</sequence>
<evidence type="ECO:0000256" key="1">
    <source>
        <dbReference type="ARBA" id="ARBA00000971"/>
    </source>
</evidence>
<dbReference type="AlphaFoldDB" id="A0A5Q2TN39"/>
<keyword evidence="5" id="KW-0413">Isomerase</keyword>
<dbReference type="KEGG" id="grc:GI584_19650"/>
<dbReference type="Proteomes" id="UP000339690">
    <property type="component" value="Chromosome"/>
</dbReference>
<dbReference type="PANTHER" id="PTHR47245">
    <property type="entry name" value="PEPTIDYLPROLYL ISOMERASE"/>
    <property type="match status" value="1"/>
</dbReference>
<keyword evidence="3" id="KW-0732">Signal</keyword>
<gene>
    <name evidence="6" type="ORF">GI584_19650</name>
</gene>
<dbReference type="RefSeq" id="WP_153792305.1">
    <property type="nucleotide sequence ID" value="NZ_CP045915.1"/>
</dbReference>
<dbReference type="SUPFAM" id="SSF54534">
    <property type="entry name" value="FKBP-like"/>
    <property type="match status" value="1"/>
</dbReference>